<evidence type="ECO:0000256" key="2">
    <source>
        <dbReference type="ARBA" id="ARBA00004556"/>
    </source>
</evidence>
<name>A0A922L922_DERFA</name>
<dbReference type="GO" id="GO:0006887">
    <property type="term" value="P:exocytosis"/>
    <property type="evidence" value="ECO:0007669"/>
    <property type="project" value="UniProtKB-KW"/>
</dbReference>
<keyword evidence="8" id="KW-0653">Protein transport</keyword>
<evidence type="ECO:0000256" key="3">
    <source>
        <dbReference type="ARBA" id="ARBA00004624"/>
    </source>
</evidence>
<evidence type="ECO:0000256" key="1">
    <source>
        <dbReference type="ARBA" id="ARBA00002660"/>
    </source>
</evidence>
<dbReference type="InterPro" id="IPR016159">
    <property type="entry name" value="Cullin_repeat-like_dom_sf"/>
</dbReference>
<comment type="similarity">
    <text evidence="4">Belongs to the EXO84 family.</text>
</comment>
<dbReference type="PANTHER" id="PTHR21426:SF12">
    <property type="entry name" value="EXOCYST COMPLEX COMPONENT 8"/>
    <property type="match status" value="1"/>
</dbReference>
<protein>
    <recommendedName>
        <fullName evidence="5">Exocyst complex component 8</fullName>
    </recommendedName>
</protein>
<dbReference type="GO" id="GO:0030426">
    <property type="term" value="C:growth cone"/>
    <property type="evidence" value="ECO:0007669"/>
    <property type="project" value="UniProtKB-SubCell"/>
</dbReference>
<reference evidence="11" key="2">
    <citation type="journal article" date="2022" name="Res Sq">
        <title>Comparative Genomics Reveals Insights into the Divergent Evolution of Astigmatic Mites and Household Pest Adaptations.</title>
        <authorList>
            <person name="Xiong Q."/>
            <person name="Wan A.T.-Y."/>
            <person name="Liu X.-Y."/>
            <person name="Fung C.S.-H."/>
            <person name="Xiao X."/>
            <person name="Malainual N."/>
            <person name="Hou J."/>
            <person name="Wang L."/>
            <person name="Wang M."/>
            <person name="Yang K."/>
            <person name="Cui Y."/>
            <person name="Leung E."/>
            <person name="Nong W."/>
            <person name="Shin S.-K."/>
            <person name="Au S."/>
            <person name="Jeong K.Y."/>
            <person name="Chew F.T."/>
            <person name="Hui J."/>
            <person name="Leung T.F."/>
            <person name="Tungtrongchitr A."/>
            <person name="Zhong N."/>
            <person name="Liu Z."/>
            <person name="Tsui S."/>
        </authorList>
    </citation>
    <scope>NUCLEOTIDE SEQUENCE</scope>
    <source>
        <strain evidence="11">Derf</strain>
        <tissue evidence="11">Whole organism</tissue>
    </source>
</reference>
<evidence type="ECO:0000313" key="11">
    <source>
        <dbReference type="EMBL" id="KAH9517692.1"/>
    </source>
</evidence>
<evidence type="ECO:0000256" key="4">
    <source>
        <dbReference type="ARBA" id="ARBA00007210"/>
    </source>
</evidence>
<dbReference type="GO" id="GO:0006893">
    <property type="term" value="P:Golgi to plasma membrane transport"/>
    <property type="evidence" value="ECO:0007669"/>
    <property type="project" value="TreeGrafter"/>
</dbReference>
<dbReference type="Pfam" id="PF16528">
    <property type="entry name" value="Exo84_C"/>
    <property type="match status" value="1"/>
</dbReference>
<dbReference type="SUPFAM" id="SSF50729">
    <property type="entry name" value="PH domain-like"/>
    <property type="match status" value="1"/>
</dbReference>
<accession>A0A922L922</accession>
<evidence type="ECO:0000256" key="5">
    <source>
        <dbReference type="ARBA" id="ARBA00017509"/>
    </source>
</evidence>
<dbReference type="InterPro" id="IPR033961">
    <property type="entry name" value="Exo84"/>
</dbReference>
<dbReference type="PROSITE" id="PS50003">
    <property type="entry name" value="PH_DOMAIN"/>
    <property type="match status" value="1"/>
</dbReference>
<dbReference type="Pfam" id="PF08700">
    <property type="entry name" value="VPS51_Exo84_N"/>
    <property type="match status" value="1"/>
</dbReference>
<dbReference type="Gene3D" id="2.30.29.30">
    <property type="entry name" value="Pleckstrin-homology domain (PH domain)/Phosphotyrosine-binding domain (PTB)"/>
    <property type="match status" value="1"/>
</dbReference>
<dbReference type="Gene3D" id="1.20.58.1210">
    <property type="entry name" value="Exo84p, N-terminal helical domain"/>
    <property type="match status" value="1"/>
</dbReference>
<dbReference type="AlphaFoldDB" id="A0A922L922"/>
<dbReference type="GO" id="GO:0048471">
    <property type="term" value="C:perinuclear region of cytoplasm"/>
    <property type="evidence" value="ECO:0007669"/>
    <property type="project" value="UniProtKB-SubCell"/>
</dbReference>
<dbReference type="Proteomes" id="UP000790347">
    <property type="component" value="Unassembled WGS sequence"/>
</dbReference>
<evidence type="ECO:0000256" key="6">
    <source>
        <dbReference type="ARBA" id="ARBA00022448"/>
    </source>
</evidence>
<evidence type="ECO:0000256" key="7">
    <source>
        <dbReference type="ARBA" id="ARBA00022483"/>
    </source>
</evidence>
<comment type="function">
    <text evidence="1">Component of the exocyst complex involved in the docking of exocytic vesicles with fusion sites on the plasma membrane.</text>
</comment>
<dbReference type="EMBL" id="ASGP02000003">
    <property type="protein sequence ID" value="KAH9517692.1"/>
    <property type="molecule type" value="Genomic_DNA"/>
</dbReference>
<gene>
    <name evidence="11" type="primary">EXOC8</name>
    <name evidence="11" type="ORF">DERF_008336</name>
</gene>
<comment type="caution">
    <text evidence="11">The sequence shown here is derived from an EMBL/GenBank/DDBJ whole genome shotgun (WGS) entry which is preliminary data.</text>
</comment>
<evidence type="ECO:0000256" key="8">
    <source>
        <dbReference type="ARBA" id="ARBA00022927"/>
    </source>
</evidence>
<dbReference type="Gene3D" id="1.20.58.1220">
    <property type="entry name" value="Exo84p, C-terminal helical domain"/>
    <property type="match status" value="1"/>
</dbReference>
<organism evidence="11 12">
    <name type="scientific">Dermatophagoides farinae</name>
    <name type="common">American house dust mite</name>
    <dbReference type="NCBI Taxonomy" id="6954"/>
    <lineage>
        <taxon>Eukaryota</taxon>
        <taxon>Metazoa</taxon>
        <taxon>Ecdysozoa</taxon>
        <taxon>Arthropoda</taxon>
        <taxon>Chelicerata</taxon>
        <taxon>Arachnida</taxon>
        <taxon>Acari</taxon>
        <taxon>Acariformes</taxon>
        <taxon>Sarcoptiformes</taxon>
        <taxon>Astigmata</taxon>
        <taxon>Psoroptidia</taxon>
        <taxon>Analgoidea</taxon>
        <taxon>Pyroglyphidae</taxon>
        <taxon>Dermatophagoidinae</taxon>
        <taxon>Dermatophagoides</taxon>
    </lineage>
</organism>
<dbReference type="SMART" id="SM00233">
    <property type="entry name" value="PH"/>
    <property type="match status" value="1"/>
</dbReference>
<dbReference type="GO" id="GO:0000145">
    <property type="term" value="C:exocyst"/>
    <property type="evidence" value="ECO:0007669"/>
    <property type="project" value="InterPro"/>
</dbReference>
<keyword evidence="7" id="KW-0268">Exocytosis</keyword>
<evidence type="ECO:0000313" key="12">
    <source>
        <dbReference type="Proteomes" id="UP000790347"/>
    </source>
</evidence>
<keyword evidence="12" id="KW-1185">Reference proteome</keyword>
<proteinExistence type="inferred from homology"/>
<evidence type="ECO:0000259" key="10">
    <source>
        <dbReference type="PROSITE" id="PS50003"/>
    </source>
</evidence>
<dbReference type="GO" id="GO:0015031">
    <property type="term" value="P:protein transport"/>
    <property type="evidence" value="ECO:0007669"/>
    <property type="project" value="UniProtKB-KW"/>
</dbReference>
<dbReference type="SUPFAM" id="SSF74788">
    <property type="entry name" value="Cullin repeat-like"/>
    <property type="match status" value="2"/>
</dbReference>
<dbReference type="PANTHER" id="PTHR21426">
    <property type="entry name" value="EXOCYST COMPLEX COMPONENT 8"/>
    <property type="match status" value="1"/>
</dbReference>
<keyword evidence="6" id="KW-0813">Transport</keyword>
<dbReference type="InterPro" id="IPR032403">
    <property type="entry name" value="Exo84_C"/>
</dbReference>
<sequence>MGEYTGYSSSINQIKKDPMLYICELTTKSSVTLEELLNARKTVQNCADETNTQLKKNVYKNYQLFIDTSQEISYLKSEMSQLSSYLNDEYKLLESLLSISIGGSKTGLTLSEKKEAQEKVKEERERKMLQMSQAATINGPLPTKEFRTLMEYIDGGTGLLDNRQNSLVYCDGEVIELDENYSELQNLHLVLLNDALIISTLAIDRSTMPMRKYKLQSIIDLESIAIVNVKDRRYNKFEMAFKILMGTPDDKVFLTNSPAKKKTWIDAFEAAKKYLRLQRHNQLYNISSSTSSPSSFNNPIILDTTKATNYSNLIMSPTTTTMTTTTTTATTTMMNNASKSTPLTFTATKSYEESNEIMEENDHEMDAELPTWLIELPDDLDVYIAQRNFDEAVKLVTRAHEHFYLYPKWCDNQMHVDLKLKIDNKISELVEALSSELNVAADRSLQTGPRASRRAVALLVQLGKSSLAIRLFLDQRKRLLKYYFKQQKITDGATISFMKRMTNLFFSHFIKTSKEFLRAFDIDQSDCYLYEQESSNNSSLNWLEQNHHQNHGNEEFLINSSKSLSTSYSHTALACLNSWIYDEFQRYLALFPRHVFINQVNTLAAVECVSLAMNQCTKLRQTIGIDLLFVLNKTLKNDIKNLIDEIHNKFMEAIKLRANENAMEPLSFESKIKLNKFLSEMDEHDLDVRELIVHTNDHYQLMLSYNTCSYAKSYLNTLKDLLKLMHDPYSIRTINKILVKSFQWQMNYLRDLLHNNHNRNGNGNDNDDDQFNQDEFIRKNIVFILDKFVPIVIEKYCETLQVRSFNQIQTASLQYSQLKEEKNSILTSLTPDYNDDDDDDDVGENQSINRYLSPTPTPRTRKSRTVSQHQNSYRGSSVSPSSQSPTSTNNTATYL</sequence>
<dbReference type="InterPro" id="IPR042560">
    <property type="entry name" value="Exo84_C_2"/>
</dbReference>
<feature type="compositionally biased region" description="Low complexity" evidence="9">
    <location>
        <begin position="876"/>
        <end position="895"/>
    </location>
</feature>
<feature type="domain" description="PH" evidence="10">
    <location>
        <begin position="167"/>
        <end position="273"/>
    </location>
</feature>
<dbReference type="InterPro" id="IPR001849">
    <property type="entry name" value="PH_domain"/>
</dbReference>
<evidence type="ECO:0000256" key="9">
    <source>
        <dbReference type="SAM" id="MobiDB-lite"/>
    </source>
</evidence>
<comment type="subcellular location">
    <subcellularLocation>
        <location evidence="3">Cell projection</location>
        <location evidence="3">Growth cone</location>
    </subcellularLocation>
    <subcellularLocation>
        <location evidence="2">Cytoplasm</location>
        <location evidence="2">Perinuclear region</location>
    </subcellularLocation>
</comment>
<dbReference type="InterPro" id="IPR042561">
    <property type="entry name" value="Exo84_C_1"/>
</dbReference>
<dbReference type="InterPro" id="IPR011993">
    <property type="entry name" value="PH-like_dom_sf"/>
</dbReference>
<feature type="region of interest" description="Disordered" evidence="9">
    <location>
        <begin position="828"/>
        <end position="895"/>
    </location>
</feature>
<feature type="compositionally biased region" description="Acidic residues" evidence="9">
    <location>
        <begin position="833"/>
        <end position="843"/>
    </location>
</feature>
<reference evidence="11" key="1">
    <citation type="submission" date="2013-05" db="EMBL/GenBank/DDBJ databases">
        <authorList>
            <person name="Yim A.K.Y."/>
            <person name="Chan T.F."/>
            <person name="Ji K.M."/>
            <person name="Liu X.Y."/>
            <person name="Zhou J.W."/>
            <person name="Li R.Q."/>
            <person name="Yang K.Y."/>
            <person name="Li J."/>
            <person name="Li M."/>
            <person name="Law P.T.W."/>
            <person name="Wu Y.L."/>
            <person name="Cai Z.L."/>
            <person name="Qin H."/>
            <person name="Bao Y."/>
            <person name="Leung R.K.K."/>
            <person name="Ng P.K.S."/>
            <person name="Zou J."/>
            <person name="Zhong X.J."/>
            <person name="Ran P.X."/>
            <person name="Zhong N.S."/>
            <person name="Liu Z.G."/>
            <person name="Tsui S.K.W."/>
        </authorList>
    </citation>
    <scope>NUCLEOTIDE SEQUENCE</scope>
    <source>
        <strain evidence="11">Derf</strain>
        <tissue evidence="11">Whole organism</tissue>
    </source>
</reference>